<accession>A0ABU9BPX2</accession>
<keyword evidence="3 5" id="KW-0456">Lyase</keyword>
<dbReference type="EMBL" id="JBBUTG010000008">
    <property type="protein sequence ID" value="MEK8032019.1"/>
    <property type="molecule type" value="Genomic_DNA"/>
</dbReference>
<feature type="binding site" evidence="5">
    <location>
        <position position="62"/>
    </location>
    <ligand>
        <name>substrate</name>
    </ligand>
</feature>
<dbReference type="InterPro" id="IPR007440">
    <property type="entry name" value="Chorismate--pyruvate_lyase"/>
</dbReference>
<dbReference type="EC" id="4.1.3.40" evidence="5"/>
<evidence type="ECO:0000256" key="5">
    <source>
        <dbReference type="HAMAP-Rule" id="MF_01632"/>
    </source>
</evidence>
<comment type="pathway">
    <text evidence="5">Cofactor biosynthesis; ubiquinone biosynthesis.</text>
</comment>
<feature type="binding site" evidence="5">
    <location>
        <position position="165"/>
    </location>
    <ligand>
        <name>substrate</name>
    </ligand>
</feature>
<evidence type="ECO:0000256" key="3">
    <source>
        <dbReference type="ARBA" id="ARBA00023239"/>
    </source>
</evidence>
<gene>
    <name evidence="5" type="primary">ubiC</name>
    <name evidence="6" type="ORF">AACH06_14430</name>
</gene>
<comment type="function">
    <text evidence="5">Removes the pyruvyl group from chorismate, with concomitant aromatization of the ring, to provide 4-hydroxybenzoate (4HB) for the ubiquinone pathway.</text>
</comment>
<dbReference type="InterPro" id="IPR028978">
    <property type="entry name" value="Chorismate_lyase_/UTRA_dom_sf"/>
</dbReference>
<protein>
    <recommendedName>
        <fullName evidence="5">Probable chorismate pyruvate-lyase</fullName>
        <shortName evidence="5">CL</shortName>
        <shortName evidence="5">CPL</shortName>
        <ecNumber evidence="5">4.1.3.40</ecNumber>
    </recommendedName>
</protein>
<evidence type="ECO:0000313" key="7">
    <source>
        <dbReference type="Proteomes" id="UP001371218"/>
    </source>
</evidence>
<organism evidence="6 7">
    <name type="scientific">Ideonella lacteola</name>
    <dbReference type="NCBI Taxonomy" id="2984193"/>
    <lineage>
        <taxon>Bacteria</taxon>
        <taxon>Pseudomonadati</taxon>
        <taxon>Pseudomonadota</taxon>
        <taxon>Betaproteobacteria</taxon>
        <taxon>Burkholderiales</taxon>
        <taxon>Sphaerotilaceae</taxon>
        <taxon>Ideonella</taxon>
    </lineage>
</organism>
<proteinExistence type="inferred from homology"/>
<dbReference type="SUPFAM" id="SSF64288">
    <property type="entry name" value="Chorismate lyase-like"/>
    <property type="match status" value="1"/>
</dbReference>
<sequence>MRPQPARANVAAWVGATGSLSARLARAHPPFSVRVLQQGLAPAWPGEHDSLGLPAQAPLLAREVILFGNGAPLVFARSVTSMQAAHGAWRAIQGLGTRPLAHLLFSRSEIRRTPLEWQWLSIEHPQAREIARKWLAATDRPWLARGLWMRHSVFHRAGQALRVAECFLPRLVAAWPPTR</sequence>
<dbReference type="Gene3D" id="3.40.1410.10">
    <property type="entry name" value="Chorismate lyase-like"/>
    <property type="match status" value="1"/>
</dbReference>
<keyword evidence="4 5" id="KW-0670">Pyruvate</keyword>
<comment type="subcellular location">
    <subcellularLocation>
        <location evidence="5">Cytoplasm</location>
    </subcellularLocation>
</comment>
<dbReference type="GO" id="GO:0008813">
    <property type="term" value="F:chorismate lyase activity"/>
    <property type="evidence" value="ECO:0007669"/>
    <property type="project" value="UniProtKB-EC"/>
</dbReference>
<reference evidence="6 7" key="1">
    <citation type="submission" date="2024-04" db="EMBL/GenBank/DDBJ databases">
        <title>Novel species of the genus Ideonella isolated from streams.</title>
        <authorList>
            <person name="Lu H."/>
        </authorList>
    </citation>
    <scope>NUCLEOTIDE SEQUENCE [LARGE SCALE GENOMIC DNA]</scope>
    <source>
        <strain evidence="6 7">DXS29W</strain>
    </source>
</reference>
<comment type="catalytic activity">
    <reaction evidence="5">
        <text>chorismate = 4-hydroxybenzoate + pyruvate</text>
        <dbReference type="Rhea" id="RHEA:16505"/>
        <dbReference type="ChEBI" id="CHEBI:15361"/>
        <dbReference type="ChEBI" id="CHEBI:17879"/>
        <dbReference type="ChEBI" id="CHEBI:29748"/>
        <dbReference type="EC" id="4.1.3.40"/>
    </reaction>
</comment>
<dbReference type="Proteomes" id="UP001371218">
    <property type="component" value="Unassembled WGS sequence"/>
</dbReference>
<evidence type="ECO:0000256" key="1">
    <source>
        <dbReference type="ARBA" id="ARBA00022490"/>
    </source>
</evidence>
<keyword evidence="7" id="KW-1185">Reference proteome</keyword>
<dbReference type="HAMAP" id="MF_01632">
    <property type="entry name" value="UbiC"/>
    <property type="match status" value="1"/>
</dbReference>
<dbReference type="PANTHER" id="PTHR38683:SF1">
    <property type="entry name" value="CHORISMATE PYRUVATE-LYASE"/>
    <property type="match status" value="1"/>
</dbReference>
<feature type="binding site" evidence="5">
    <location>
        <position position="100"/>
    </location>
    <ligand>
        <name>substrate</name>
    </ligand>
</feature>
<evidence type="ECO:0000313" key="6">
    <source>
        <dbReference type="EMBL" id="MEK8032019.1"/>
    </source>
</evidence>
<dbReference type="PANTHER" id="PTHR38683">
    <property type="entry name" value="CHORISMATE PYRUVATE-LYASE"/>
    <property type="match status" value="1"/>
</dbReference>
<evidence type="ECO:0000256" key="2">
    <source>
        <dbReference type="ARBA" id="ARBA00022688"/>
    </source>
</evidence>
<keyword evidence="2 5" id="KW-0831">Ubiquinone biosynthesis</keyword>
<dbReference type="RefSeq" id="WP_341426433.1">
    <property type="nucleotide sequence ID" value="NZ_JBBUTG010000008.1"/>
</dbReference>
<name>A0ABU9BPX2_9BURK</name>
<comment type="caution">
    <text evidence="5">Lacks conserved residue(s) required for the propagation of feature annotation.</text>
</comment>
<comment type="similarity">
    <text evidence="5">Belongs to the UbiC family.</text>
</comment>
<dbReference type="Pfam" id="PF04345">
    <property type="entry name" value="Chor_lyase"/>
    <property type="match status" value="1"/>
</dbReference>
<evidence type="ECO:0000256" key="4">
    <source>
        <dbReference type="ARBA" id="ARBA00023317"/>
    </source>
</evidence>
<comment type="caution">
    <text evidence="6">The sequence shown here is derived from an EMBL/GenBank/DDBJ whole genome shotgun (WGS) entry which is preliminary data.</text>
</comment>
<keyword evidence="1 5" id="KW-0963">Cytoplasm</keyword>